<evidence type="ECO:0000256" key="6">
    <source>
        <dbReference type="SAM" id="MobiDB-lite"/>
    </source>
</evidence>
<dbReference type="Pfam" id="PF02351">
    <property type="entry name" value="GDNF"/>
    <property type="match status" value="1"/>
</dbReference>
<keyword evidence="5" id="KW-0325">Glycoprotein</keyword>
<dbReference type="EMBL" id="PZQS01000013">
    <property type="protein sequence ID" value="PVD19969.1"/>
    <property type="molecule type" value="Genomic_DNA"/>
</dbReference>
<feature type="signal peptide" evidence="7">
    <location>
        <begin position="1"/>
        <end position="34"/>
    </location>
</feature>
<dbReference type="GO" id="GO:0051726">
    <property type="term" value="P:regulation of cell cycle"/>
    <property type="evidence" value="ECO:0007669"/>
    <property type="project" value="InterPro"/>
</dbReference>
<comment type="caution">
    <text evidence="9">The sequence shown here is derived from an EMBL/GenBank/DDBJ whole genome shotgun (WGS) entry which is preliminary data.</text>
</comment>
<evidence type="ECO:0000259" key="8">
    <source>
        <dbReference type="Pfam" id="PF02351"/>
    </source>
</evidence>
<feature type="chain" id="PRO_5015763391" description="GDNF/GAS1 domain-containing protein" evidence="7">
    <location>
        <begin position="35"/>
        <end position="336"/>
    </location>
</feature>
<sequence>MLARDIIRTGIPPSATCFLATSLALVAVSSIVTSTSTNITSNGKNNSNRDGATDEASAGLLPMPEDLLAGSSELCEHARMHCTMRTGCQMGLNNFFVGCSSVINGEDTHCTTACKQALVSLLATADGAGLAFVNCNCSGHQLCEVRKARVQVCQRQVLEAMARVRDDTAAVSCGLARWICEADTSCLTALQYYVQHCAKLFHGTKCTLRCRNSVHILYRQPSAHKLRTCRCEGNEEYDCPRLVTNTERLCFQKHHRHHQQQHPHQQLHDSNYTDEEEEDEETEDGLLAGGGSADVQRTVSGESSSPFPLSGTCSVLVAMTAAILSRFTLLPCMISR</sequence>
<dbReference type="PANTHER" id="PTHR16840">
    <property type="entry name" value="GROWTH ARREST-SPECIFIC PROTEIN 1"/>
    <property type="match status" value="1"/>
</dbReference>
<comment type="subcellular location">
    <subcellularLocation>
        <location evidence="1">Cell membrane</location>
    </subcellularLocation>
</comment>
<feature type="compositionally biased region" description="Acidic residues" evidence="6">
    <location>
        <begin position="272"/>
        <end position="284"/>
    </location>
</feature>
<evidence type="ECO:0000256" key="5">
    <source>
        <dbReference type="ARBA" id="ARBA00023180"/>
    </source>
</evidence>
<feature type="compositionally biased region" description="Polar residues" evidence="6">
    <location>
        <begin position="295"/>
        <end position="308"/>
    </location>
</feature>
<dbReference type="InterPro" id="IPR016017">
    <property type="entry name" value="GDNF/GAS1"/>
</dbReference>
<keyword evidence="2" id="KW-1003">Cell membrane</keyword>
<feature type="region of interest" description="Disordered" evidence="6">
    <location>
        <begin position="260"/>
        <end position="308"/>
    </location>
</feature>
<organism evidence="9 10">
    <name type="scientific">Pomacea canaliculata</name>
    <name type="common">Golden apple snail</name>
    <dbReference type="NCBI Taxonomy" id="400727"/>
    <lineage>
        <taxon>Eukaryota</taxon>
        <taxon>Metazoa</taxon>
        <taxon>Spiralia</taxon>
        <taxon>Lophotrochozoa</taxon>
        <taxon>Mollusca</taxon>
        <taxon>Gastropoda</taxon>
        <taxon>Caenogastropoda</taxon>
        <taxon>Architaenioglossa</taxon>
        <taxon>Ampullarioidea</taxon>
        <taxon>Ampullariidae</taxon>
        <taxon>Pomacea</taxon>
    </lineage>
</organism>
<evidence type="ECO:0000256" key="7">
    <source>
        <dbReference type="SAM" id="SignalP"/>
    </source>
</evidence>
<dbReference type="OrthoDB" id="5950623at2759"/>
<accession>A0A2T7NFL7</accession>
<reference evidence="9 10" key="1">
    <citation type="submission" date="2018-04" db="EMBL/GenBank/DDBJ databases">
        <title>The genome of golden apple snail Pomacea canaliculata provides insight into stress tolerance and invasive adaptation.</title>
        <authorList>
            <person name="Liu C."/>
            <person name="Liu B."/>
            <person name="Ren Y."/>
            <person name="Zhang Y."/>
            <person name="Wang H."/>
            <person name="Li S."/>
            <person name="Jiang F."/>
            <person name="Yin L."/>
            <person name="Zhang G."/>
            <person name="Qian W."/>
            <person name="Fan W."/>
        </authorList>
    </citation>
    <scope>NUCLEOTIDE SEQUENCE [LARGE SCALE GENOMIC DNA]</scope>
    <source>
        <strain evidence="9">SZHN2017</strain>
        <tissue evidence="9">Muscle</tissue>
    </source>
</reference>
<dbReference type="GO" id="GO:0005886">
    <property type="term" value="C:plasma membrane"/>
    <property type="evidence" value="ECO:0007669"/>
    <property type="project" value="UniProtKB-SubCell"/>
</dbReference>
<gene>
    <name evidence="9" type="ORF">C0Q70_20463</name>
</gene>
<name>A0A2T7NFL7_POMCA</name>
<feature type="domain" description="GDNF/GAS1" evidence="8">
    <location>
        <begin position="173"/>
        <end position="246"/>
    </location>
</feature>
<evidence type="ECO:0000256" key="3">
    <source>
        <dbReference type="ARBA" id="ARBA00022729"/>
    </source>
</evidence>
<evidence type="ECO:0000256" key="4">
    <source>
        <dbReference type="ARBA" id="ARBA00023136"/>
    </source>
</evidence>
<evidence type="ECO:0000313" key="10">
    <source>
        <dbReference type="Proteomes" id="UP000245119"/>
    </source>
</evidence>
<keyword evidence="3 7" id="KW-0732">Signal</keyword>
<evidence type="ECO:0000256" key="1">
    <source>
        <dbReference type="ARBA" id="ARBA00004236"/>
    </source>
</evidence>
<dbReference type="AlphaFoldDB" id="A0A2T7NFL7"/>
<dbReference type="STRING" id="400727.A0A2T7NFL7"/>
<dbReference type="PANTHER" id="PTHR16840:SF3">
    <property type="entry name" value="GROWTH ARREST-SPECIFIC PROTEIN 1"/>
    <property type="match status" value="1"/>
</dbReference>
<protein>
    <recommendedName>
        <fullName evidence="8">GDNF/GAS1 domain-containing protein</fullName>
    </recommendedName>
</protein>
<evidence type="ECO:0000256" key="2">
    <source>
        <dbReference type="ARBA" id="ARBA00022475"/>
    </source>
</evidence>
<keyword evidence="10" id="KW-1185">Reference proteome</keyword>
<proteinExistence type="predicted"/>
<keyword evidence="4" id="KW-0472">Membrane</keyword>
<evidence type="ECO:0000313" key="9">
    <source>
        <dbReference type="EMBL" id="PVD19969.1"/>
    </source>
</evidence>
<dbReference type="InterPro" id="IPR039596">
    <property type="entry name" value="GAS1"/>
</dbReference>
<dbReference type="Proteomes" id="UP000245119">
    <property type="component" value="Linkage Group LG13"/>
</dbReference>